<feature type="domain" description="DUF1899" evidence="11">
    <location>
        <begin position="4"/>
        <end position="68"/>
    </location>
</feature>
<feature type="repeat" description="WD" evidence="8">
    <location>
        <begin position="133"/>
        <end position="175"/>
    </location>
</feature>
<evidence type="ECO:0000256" key="4">
    <source>
        <dbReference type="ARBA" id="ARBA00022737"/>
    </source>
</evidence>
<dbReference type="InterPro" id="IPR036322">
    <property type="entry name" value="WD40_repeat_dom_sf"/>
</dbReference>
<dbReference type="PRINTS" id="PR00320">
    <property type="entry name" value="GPROTEINBRPT"/>
</dbReference>
<organism evidence="12 13">
    <name type="scientific">Clathrospora elynae</name>
    <dbReference type="NCBI Taxonomy" id="706981"/>
    <lineage>
        <taxon>Eukaryota</taxon>
        <taxon>Fungi</taxon>
        <taxon>Dikarya</taxon>
        <taxon>Ascomycota</taxon>
        <taxon>Pezizomycotina</taxon>
        <taxon>Dothideomycetes</taxon>
        <taxon>Pleosporomycetidae</taxon>
        <taxon>Pleosporales</taxon>
        <taxon>Diademaceae</taxon>
        <taxon>Clathrospora</taxon>
    </lineage>
</organism>
<feature type="repeat" description="WD" evidence="8">
    <location>
        <begin position="175"/>
        <end position="216"/>
    </location>
</feature>
<proteinExistence type="inferred from homology"/>
<evidence type="ECO:0000256" key="9">
    <source>
        <dbReference type="RuleBase" id="RU280818"/>
    </source>
</evidence>
<protein>
    <recommendedName>
        <fullName evidence="9">Coronin</fullName>
    </recommendedName>
</protein>
<evidence type="ECO:0000256" key="2">
    <source>
        <dbReference type="ARBA" id="ARBA00022553"/>
    </source>
</evidence>
<name>A0A6A5SW82_9PLEO</name>
<evidence type="ECO:0000256" key="8">
    <source>
        <dbReference type="PROSITE-ProRule" id="PRU00221"/>
    </source>
</evidence>
<dbReference type="SMART" id="SM01166">
    <property type="entry name" value="DUF1899"/>
    <property type="match status" value="1"/>
</dbReference>
<dbReference type="Pfam" id="PF00400">
    <property type="entry name" value="WD40"/>
    <property type="match status" value="3"/>
</dbReference>
<dbReference type="InterPro" id="IPR001680">
    <property type="entry name" value="WD40_rpt"/>
</dbReference>
<sequence length="623" mass="68140">MAGRFVRASKYRHVFGKGSKKEQCYDNLRISKNAWDTNLIKANPEYVSVNWEASGGGAFAVIPINERGRAPDQLPLFRGHTAAVLDTDWSPFNDSLISSASDDGKVFIWKVPENFTLHTDAEEPADVAPVAKLSGHMRKVGHVLFNTAAENVLASSSGDYTVKLWDVEAGTPQLTLKHNDIVQSMSWSPDGSLLVTTSRDKKLRVWDVRQEKPAQEVPGHPGAKNSRAVWMGETDRIATTGFSRMSDRQLGLWDPRNPKEPMGGFQILDSISGVCMPFWDDGTQCLYLAGKGDGNIRYYEYENDKFEYLSEYKSGDPQRGIAFLPKRGINLHENEVLRCFKTVNDSYVEPVSFIVPRRAEMFQSDIYPPTNGLKAGTSAAEWFGGKTALPPKISLESVYDGDAPMEVPSDYKPQQSAPAPSSPVKAQPPRAAQEPTPAPVASRGPPPSMKDNKDSMASAASKFVDKDDVSDNESASSFEEVSKPFERRTFTAARQEEKTKGPAISKEPEPETAKPSPATTFASSQAKSTPAPAEPTPAPAAASAPASTPSSGGPASALRDALGDIKSQLELQNRVMSDQSDQIALLVREMTQLKTKVASSEPSDREKDERIRQLELELEEARS</sequence>
<comment type="similarity">
    <text evidence="1 9">Belongs to the WD repeat coronin family.</text>
</comment>
<dbReference type="PROSITE" id="PS00678">
    <property type="entry name" value="WD_REPEATS_1"/>
    <property type="match status" value="2"/>
</dbReference>
<accession>A0A6A5SW82</accession>
<dbReference type="PANTHER" id="PTHR10856:SF0">
    <property type="entry name" value="CORONIN"/>
    <property type="match status" value="1"/>
</dbReference>
<dbReference type="SMART" id="SM00320">
    <property type="entry name" value="WD40"/>
    <property type="match status" value="3"/>
</dbReference>
<reference evidence="12" key="1">
    <citation type="journal article" date="2020" name="Stud. Mycol.">
        <title>101 Dothideomycetes genomes: a test case for predicting lifestyles and emergence of pathogens.</title>
        <authorList>
            <person name="Haridas S."/>
            <person name="Albert R."/>
            <person name="Binder M."/>
            <person name="Bloem J."/>
            <person name="Labutti K."/>
            <person name="Salamov A."/>
            <person name="Andreopoulos B."/>
            <person name="Baker S."/>
            <person name="Barry K."/>
            <person name="Bills G."/>
            <person name="Bluhm B."/>
            <person name="Cannon C."/>
            <person name="Castanera R."/>
            <person name="Culley D."/>
            <person name="Daum C."/>
            <person name="Ezra D."/>
            <person name="Gonzalez J."/>
            <person name="Henrissat B."/>
            <person name="Kuo A."/>
            <person name="Liang C."/>
            <person name="Lipzen A."/>
            <person name="Lutzoni F."/>
            <person name="Magnuson J."/>
            <person name="Mondo S."/>
            <person name="Nolan M."/>
            <person name="Ohm R."/>
            <person name="Pangilinan J."/>
            <person name="Park H.-J."/>
            <person name="Ramirez L."/>
            <person name="Alfaro M."/>
            <person name="Sun H."/>
            <person name="Tritt A."/>
            <person name="Yoshinaga Y."/>
            <person name="Zwiers L.-H."/>
            <person name="Turgeon B."/>
            <person name="Goodwin S."/>
            <person name="Spatafora J."/>
            <person name="Crous P."/>
            <person name="Grigoriev I."/>
        </authorList>
    </citation>
    <scope>NUCLEOTIDE SEQUENCE</scope>
    <source>
        <strain evidence="12">CBS 161.51</strain>
    </source>
</reference>
<dbReference type="EMBL" id="ML976031">
    <property type="protein sequence ID" value="KAF1942826.1"/>
    <property type="molecule type" value="Genomic_DNA"/>
</dbReference>
<dbReference type="SUPFAM" id="SSF50978">
    <property type="entry name" value="WD40 repeat-like"/>
    <property type="match status" value="1"/>
</dbReference>
<feature type="compositionally biased region" description="Polar residues" evidence="10">
    <location>
        <begin position="517"/>
        <end position="527"/>
    </location>
</feature>
<dbReference type="InterPro" id="IPR015505">
    <property type="entry name" value="Coronin"/>
</dbReference>
<evidence type="ECO:0000256" key="1">
    <source>
        <dbReference type="ARBA" id="ARBA00009482"/>
    </source>
</evidence>
<dbReference type="InterPro" id="IPR020472">
    <property type="entry name" value="WD40_PAC1"/>
</dbReference>
<evidence type="ECO:0000256" key="6">
    <source>
        <dbReference type="ARBA" id="ARBA00023203"/>
    </source>
</evidence>
<dbReference type="InterPro" id="IPR015943">
    <property type="entry name" value="WD40/YVTN_repeat-like_dom_sf"/>
</dbReference>
<feature type="compositionally biased region" description="Low complexity" evidence="10">
    <location>
        <begin position="412"/>
        <end position="429"/>
    </location>
</feature>
<dbReference type="GO" id="GO:0007015">
    <property type="term" value="P:actin filament organization"/>
    <property type="evidence" value="ECO:0007669"/>
    <property type="project" value="TreeGrafter"/>
</dbReference>
<dbReference type="AlphaFoldDB" id="A0A6A5SW82"/>
<dbReference type="Proteomes" id="UP000800038">
    <property type="component" value="Unassembled WGS sequence"/>
</dbReference>
<evidence type="ECO:0000256" key="5">
    <source>
        <dbReference type="ARBA" id="ARBA00023054"/>
    </source>
</evidence>
<dbReference type="FunFam" id="2.130.10.10:FF:000197">
    <property type="entry name" value="Coronin"/>
    <property type="match status" value="1"/>
</dbReference>
<evidence type="ECO:0000313" key="13">
    <source>
        <dbReference type="Proteomes" id="UP000800038"/>
    </source>
</evidence>
<dbReference type="OrthoDB" id="1850764at2759"/>
<dbReference type="GO" id="GO:0030479">
    <property type="term" value="C:actin cortical patch"/>
    <property type="evidence" value="ECO:0007669"/>
    <property type="project" value="UniProtKB-ARBA"/>
</dbReference>
<evidence type="ECO:0000313" key="12">
    <source>
        <dbReference type="EMBL" id="KAF1942826.1"/>
    </source>
</evidence>
<keyword evidence="6" id="KW-0009">Actin-binding</keyword>
<dbReference type="PROSITE" id="PS50294">
    <property type="entry name" value="WD_REPEATS_REGION"/>
    <property type="match status" value="3"/>
</dbReference>
<evidence type="ECO:0000256" key="3">
    <source>
        <dbReference type="ARBA" id="ARBA00022574"/>
    </source>
</evidence>
<dbReference type="Gene3D" id="2.130.10.10">
    <property type="entry name" value="YVTN repeat-like/Quinoprotein amine dehydrogenase"/>
    <property type="match status" value="1"/>
</dbReference>
<keyword evidence="5" id="KW-0175">Coiled coil</keyword>
<feature type="repeat" description="WD" evidence="8">
    <location>
        <begin position="77"/>
        <end position="119"/>
    </location>
</feature>
<keyword evidence="2" id="KW-0597">Phosphoprotein</keyword>
<feature type="region of interest" description="Disordered" evidence="10">
    <location>
        <begin position="400"/>
        <end position="561"/>
    </location>
</feature>
<dbReference type="PANTHER" id="PTHR10856">
    <property type="entry name" value="CORONIN"/>
    <property type="match status" value="1"/>
</dbReference>
<dbReference type="InterPro" id="IPR015048">
    <property type="entry name" value="DUF1899"/>
</dbReference>
<feature type="compositionally biased region" description="Basic and acidic residues" evidence="10">
    <location>
        <begin position="480"/>
        <end position="512"/>
    </location>
</feature>
<evidence type="ECO:0000259" key="11">
    <source>
        <dbReference type="SMART" id="SM01166"/>
    </source>
</evidence>
<dbReference type="SMART" id="SM01167">
    <property type="entry name" value="DUF1900"/>
    <property type="match status" value="1"/>
</dbReference>
<keyword evidence="13" id="KW-1185">Reference proteome</keyword>
<dbReference type="Pfam" id="PF08953">
    <property type="entry name" value="DUF1899"/>
    <property type="match status" value="1"/>
</dbReference>
<dbReference type="InterPro" id="IPR019775">
    <property type="entry name" value="WD40_repeat_CS"/>
</dbReference>
<evidence type="ECO:0000256" key="7">
    <source>
        <dbReference type="ARBA" id="ARBA00062568"/>
    </source>
</evidence>
<keyword evidence="3 8" id="KW-0853">WD repeat</keyword>
<evidence type="ECO:0000256" key="10">
    <source>
        <dbReference type="SAM" id="MobiDB-lite"/>
    </source>
</evidence>
<dbReference type="PROSITE" id="PS50082">
    <property type="entry name" value="WD_REPEATS_2"/>
    <property type="match status" value="3"/>
</dbReference>
<dbReference type="Pfam" id="PF16300">
    <property type="entry name" value="WD40_4"/>
    <property type="match status" value="1"/>
</dbReference>
<comment type="subunit">
    <text evidence="7">Binds to F-actin.</text>
</comment>
<dbReference type="GO" id="GO:0051015">
    <property type="term" value="F:actin filament binding"/>
    <property type="evidence" value="ECO:0007669"/>
    <property type="project" value="TreeGrafter"/>
</dbReference>
<gene>
    <name evidence="12" type="ORF">EJ02DRAFT_502543</name>
</gene>
<keyword evidence="4 9" id="KW-0677">Repeat</keyword>
<feature type="compositionally biased region" description="Low complexity" evidence="10">
    <location>
        <begin position="539"/>
        <end position="557"/>
    </location>
</feature>